<evidence type="ECO:0000256" key="3">
    <source>
        <dbReference type="SAM" id="SignalP"/>
    </source>
</evidence>
<dbReference type="InterPro" id="IPR026444">
    <property type="entry name" value="Secre_tail"/>
</dbReference>
<comment type="subcellular location">
    <subcellularLocation>
        <location evidence="1">Secreted</location>
    </subcellularLocation>
</comment>
<dbReference type="SUPFAM" id="SSF88713">
    <property type="entry name" value="Glycoside hydrolase/deacetylase"/>
    <property type="match status" value="1"/>
</dbReference>
<dbReference type="Pfam" id="PF18962">
    <property type="entry name" value="Por_Secre_tail"/>
    <property type="match status" value="1"/>
</dbReference>
<dbReference type="Gene3D" id="3.20.20.370">
    <property type="entry name" value="Glycoside hydrolase/deacetylase"/>
    <property type="match status" value="1"/>
</dbReference>
<gene>
    <name evidence="6" type="ORF">GCM10011383_08590</name>
</gene>
<evidence type="ECO:0000313" key="6">
    <source>
        <dbReference type="EMBL" id="GGE99995.1"/>
    </source>
</evidence>
<dbReference type="InterPro" id="IPR011330">
    <property type="entry name" value="Glyco_hydro/deAcase_b/a-brl"/>
</dbReference>
<protein>
    <recommendedName>
        <fullName evidence="8">T9SS C-terminal target domain-containing protein</fullName>
    </recommendedName>
</protein>
<reference evidence="7" key="1">
    <citation type="journal article" date="2019" name="Int. J. Syst. Evol. Microbiol.">
        <title>The Global Catalogue of Microorganisms (GCM) 10K type strain sequencing project: providing services to taxonomists for standard genome sequencing and annotation.</title>
        <authorList>
            <consortium name="The Broad Institute Genomics Platform"/>
            <consortium name="The Broad Institute Genome Sequencing Center for Infectious Disease"/>
            <person name="Wu L."/>
            <person name="Ma J."/>
        </authorList>
    </citation>
    <scope>NUCLEOTIDE SEQUENCE [LARGE SCALE GENOMIC DNA]</scope>
    <source>
        <strain evidence="7">CGMCC 1.15197</strain>
    </source>
</reference>
<accession>A0ABQ1TNM6</accession>
<dbReference type="PANTHER" id="PTHR34216">
    <property type="match status" value="1"/>
</dbReference>
<feature type="chain" id="PRO_5046297874" description="T9SS C-terminal target domain-containing protein" evidence="3">
    <location>
        <begin position="21"/>
        <end position="416"/>
    </location>
</feature>
<dbReference type="InterPro" id="IPR051398">
    <property type="entry name" value="Polysacch_Deacetylase"/>
</dbReference>
<feature type="domain" description="Secretion system C-terminal sorting" evidence="5">
    <location>
        <begin position="350"/>
        <end position="414"/>
    </location>
</feature>
<dbReference type="CDD" id="cd10967">
    <property type="entry name" value="CE4_GLA_like_6s"/>
    <property type="match status" value="1"/>
</dbReference>
<dbReference type="Pfam" id="PF01522">
    <property type="entry name" value="Polysacc_deac_1"/>
    <property type="match status" value="1"/>
</dbReference>
<evidence type="ECO:0000259" key="5">
    <source>
        <dbReference type="Pfam" id="PF18962"/>
    </source>
</evidence>
<evidence type="ECO:0000256" key="1">
    <source>
        <dbReference type="ARBA" id="ARBA00004613"/>
    </source>
</evidence>
<dbReference type="Proteomes" id="UP000632273">
    <property type="component" value="Unassembled WGS sequence"/>
</dbReference>
<dbReference type="PANTHER" id="PTHR34216:SF3">
    <property type="entry name" value="POLY-BETA-1,6-N-ACETYL-D-GLUCOSAMINE N-DEACETYLASE"/>
    <property type="match status" value="1"/>
</dbReference>
<sequence>MLPRLGLCALALGFSTTANAQVNPAYEVATWSKFKTAAITYTFDDNTAKQLPVALPLFDRYNFKITLFTVTNWNPNWAGLRTASTNGHEVTSHTLSHPSLPTLTVAQQVTELQQSQAIIKTNVPTARCETIAYPNCNIGDIPSIQSYYIAGRTCSGQIMTSTPPDFYNLSSIITGTTGTVQTAATFNARVESAKASRGWCVFLTHGIDDDGGYSPTQSTELSAHLAYMNTNIADYWVGTFSDVAKYIKERNALSLTETTISADLLSLTATDNLANNVYDVPVTVRRLLPATWANAAVARAGVTVPSTISTVNGVKYIVFDVVPDQGEIRLAKATVTSNLGASQAIATETWPNPFTDRTTVEAKGNFSYSVYSLEGKLVETGQGTNSVKFGNNLASGTYVVKISQNGKVVSSKVIKK</sequence>
<keyword evidence="7" id="KW-1185">Reference proteome</keyword>
<name>A0ABQ1TNM6_9BACT</name>
<evidence type="ECO:0000259" key="4">
    <source>
        <dbReference type="Pfam" id="PF01522"/>
    </source>
</evidence>
<feature type="signal peptide" evidence="3">
    <location>
        <begin position="1"/>
        <end position="20"/>
    </location>
</feature>
<feature type="domain" description="NodB homology" evidence="4">
    <location>
        <begin position="36"/>
        <end position="137"/>
    </location>
</feature>
<evidence type="ECO:0000313" key="7">
    <source>
        <dbReference type="Proteomes" id="UP000632273"/>
    </source>
</evidence>
<keyword evidence="2 3" id="KW-0732">Signal</keyword>
<evidence type="ECO:0000256" key="2">
    <source>
        <dbReference type="ARBA" id="ARBA00022729"/>
    </source>
</evidence>
<dbReference type="InterPro" id="IPR002509">
    <property type="entry name" value="NODB_dom"/>
</dbReference>
<evidence type="ECO:0008006" key="8">
    <source>
        <dbReference type="Google" id="ProtNLM"/>
    </source>
</evidence>
<comment type="caution">
    <text evidence="6">The sequence shown here is derived from an EMBL/GenBank/DDBJ whole genome shotgun (WGS) entry which is preliminary data.</text>
</comment>
<dbReference type="EMBL" id="BMHT01000001">
    <property type="protein sequence ID" value="GGE99995.1"/>
    <property type="molecule type" value="Genomic_DNA"/>
</dbReference>
<proteinExistence type="predicted"/>
<dbReference type="NCBIfam" id="TIGR04183">
    <property type="entry name" value="Por_Secre_tail"/>
    <property type="match status" value="1"/>
</dbReference>
<organism evidence="6 7">
    <name type="scientific">Hymenobacter cavernae</name>
    <dbReference type="NCBI Taxonomy" id="2044852"/>
    <lineage>
        <taxon>Bacteria</taxon>
        <taxon>Pseudomonadati</taxon>
        <taxon>Bacteroidota</taxon>
        <taxon>Cytophagia</taxon>
        <taxon>Cytophagales</taxon>
        <taxon>Hymenobacteraceae</taxon>
        <taxon>Hymenobacter</taxon>
    </lineage>
</organism>